<evidence type="ECO:0000313" key="2">
    <source>
        <dbReference type="EMBL" id="TGO18030.1"/>
    </source>
</evidence>
<organism evidence="2 3">
    <name type="scientific">Botrytis tulipae</name>
    <dbReference type="NCBI Taxonomy" id="87230"/>
    <lineage>
        <taxon>Eukaryota</taxon>
        <taxon>Fungi</taxon>
        <taxon>Dikarya</taxon>
        <taxon>Ascomycota</taxon>
        <taxon>Pezizomycotina</taxon>
        <taxon>Leotiomycetes</taxon>
        <taxon>Helotiales</taxon>
        <taxon>Sclerotiniaceae</taxon>
        <taxon>Botrytis</taxon>
    </lineage>
</organism>
<feature type="compositionally biased region" description="Polar residues" evidence="1">
    <location>
        <begin position="43"/>
        <end position="59"/>
    </location>
</feature>
<dbReference type="EMBL" id="PQXH01000013">
    <property type="protein sequence ID" value="TGO18030.1"/>
    <property type="molecule type" value="Genomic_DNA"/>
</dbReference>
<protein>
    <submittedName>
        <fullName evidence="2">Uncharacterized protein</fullName>
    </submittedName>
</protein>
<proteinExistence type="predicted"/>
<evidence type="ECO:0000256" key="1">
    <source>
        <dbReference type="SAM" id="MobiDB-lite"/>
    </source>
</evidence>
<gene>
    <name evidence="2" type="ORF">BTUL_0013g00800</name>
</gene>
<feature type="region of interest" description="Disordered" evidence="1">
    <location>
        <begin position="34"/>
        <end position="73"/>
    </location>
</feature>
<accession>A0A4Z1F2U6</accession>
<evidence type="ECO:0000313" key="3">
    <source>
        <dbReference type="Proteomes" id="UP000297777"/>
    </source>
</evidence>
<comment type="caution">
    <text evidence="2">The sequence shown here is derived from an EMBL/GenBank/DDBJ whole genome shotgun (WGS) entry which is preliminary data.</text>
</comment>
<dbReference type="AlphaFoldDB" id="A0A4Z1F2U6"/>
<name>A0A4Z1F2U6_9HELO</name>
<reference evidence="2 3" key="1">
    <citation type="submission" date="2017-12" db="EMBL/GenBank/DDBJ databases">
        <title>Comparative genomics of Botrytis spp.</title>
        <authorList>
            <person name="Valero-Jimenez C.A."/>
            <person name="Tapia P."/>
            <person name="Veloso J."/>
            <person name="Silva-Moreno E."/>
            <person name="Staats M."/>
            <person name="Valdes J.H."/>
            <person name="Van Kan J.A.L."/>
        </authorList>
    </citation>
    <scope>NUCLEOTIDE SEQUENCE [LARGE SCALE GENOMIC DNA]</scope>
    <source>
        <strain evidence="2 3">Bt9001</strain>
    </source>
</reference>
<dbReference type="Proteomes" id="UP000297777">
    <property type="component" value="Unassembled WGS sequence"/>
</dbReference>
<keyword evidence="3" id="KW-1185">Reference proteome</keyword>
<sequence length="137" mass="15247">MDQKQNLTLILEYGNDWYSNTLWSIHLKPQLPSLQPHHEHQLPPTQSNHLVSPQNSSPVSAPPSPQRKYDKHCPPIFSQAASPSFKTEISSLFSVPPSLSSTIISKPGMAQALAGKLLINTYFSITVEQLQTELFAK</sequence>